<keyword evidence="2" id="KW-0949">S-adenosyl-L-methionine</keyword>
<dbReference type="GO" id="GO:0032259">
    <property type="term" value="P:methylation"/>
    <property type="evidence" value="ECO:0007669"/>
    <property type="project" value="UniProtKB-KW"/>
</dbReference>
<dbReference type="InterPro" id="IPR058240">
    <property type="entry name" value="rSAM_sf"/>
</dbReference>
<dbReference type="InterPro" id="IPR051198">
    <property type="entry name" value="BchE-like"/>
</dbReference>
<keyword evidence="5" id="KW-0411">Iron-sulfur</keyword>
<dbReference type="PROSITE" id="PS51918">
    <property type="entry name" value="RADICAL_SAM"/>
    <property type="match status" value="1"/>
</dbReference>
<evidence type="ECO:0000313" key="8">
    <source>
        <dbReference type="EMBL" id="MBT9144976.1"/>
    </source>
</evidence>
<evidence type="ECO:0000256" key="1">
    <source>
        <dbReference type="ARBA" id="ARBA00001966"/>
    </source>
</evidence>
<keyword evidence="8" id="KW-0489">Methyltransferase</keyword>
<dbReference type="SFLD" id="SFLDG01082">
    <property type="entry name" value="B12-binding_domain_containing"/>
    <property type="match status" value="1"/>
</dbReference>
<dbReference type="InterPro" id="IPR006158">
    <property type="entry name" value="Cobalamin-bd"/>
</dbReference>
<feature type="domain" description="Radical SAM core" evidence="7">
    <location>
        <begin position="185"/>
        <end position="428"/>
    </location>
</feature>
<dbReference type="Gene3D" id="3.80.30.20">
    <property type="entry name" value="tm_1862 like domain"/>
    <property type="match status" value="1"/>
</dbReference>
<keyword evidence="8" id="KW-0808">Transferase</keyword>
<dbReference type="EC" id="2.1.1.-" evidence="8"/>
<dbReference type="InterPro" id="IPR006638">
    <property type="entry name" value="Elp3/MiaA/NifB-like_rSAM"/>
</dbReference>
<comment type="caution">
    <text evidence="8">The sequence shown here is derived from an EMBL/GenBank/DDBJ whole genome shotgun (WGS) entry which is preliminary data.</text>
</comment>
<evidence type="ECO:0000313" key="9">
    <source>
        <dbReference type="Proteomes" id="UP000811545"/>
    </source>
</evidence>
<sequence length="502" mass="57970">MKVSLIYFDFPADPKAILEGWGFYSEGVASISTVLKKGGHKVSLLHLIKEIPKEKFLENMEKENPNLIGFSFTTDSFHRLPKYLKWIKENKFNIPIICGSYHSTLAPEEVINIKEVDMVCIGEGEYPMLELCDKIEKKENYEYIESLWIKTKNGIIKNRVSPLVENLDTLPFPDFALFDLHNLIASKINTATITISRGCPYNCSYCANHAIRKMYPNSTKYTRNRSPENSIEYIKTLLKHCKDKKININYIGFLDNNLSWPKEWSIKFLNLYLKEIHLPFSCNLRVDTIDKELIELFKKAGCYRAHVGVESGNKEIRFSILKRNMPDDVIKNGFNLFKNAGISTLAYNIIGLPYETPRTALDTIKLNALIKPTRSLAAIFCPYPATEAYNISLNAGFIGGHVDYSSEIVLKNKNFSEEQTRFFSLYFRFIMQIYKIIFVLPGSVKGVAEKFSDSLFTNDKIPYKFLNKIMRFYKQSSDSLKNKIRNKSPKLYLLLRNYFLKS</sequence>
<keyword evidence="4" id="KW-0408">Iron</keyword>
<evidence type="ECO:0000256" key="4">
    <source>
        <dbReference type="ARBA" id="ARBA00023004"/>
    </source>
</evidence>
<dbReference type="SUPFAM" id="SSF102114">
    <property type="entry name" value="Radical SAM enzymes"/>
    <property type="match status" value="1"/>
</dbReference>
<dbReference type="GO" id="GO:0008168">
    <property type="term" value="F:methyltransferase activity"/>
    <property type="evidence" value="ECO:0007669"/>
    <property type="project" value="UniProtKB-KW"/>
</dbReference>
<dbReference type="GO" id="GO:0051539">
    <property type="term" value="F:4 iron, 4 sulfur cluster binding"/>
    <property type="evidence" value="ECO:0007669"/>
    <property type="project" value="UniProtKB-KW"/>
</dbReference>
<evidence type="ECO:0000256" key="3">
    <source>
        <dbReference type="ARBA" id="ARBA00022723"/>
    </source>
</evidence>
<dbReference type="GO" id="GO:0031419">
    <property type="term" value="F:cobalamin binding"/>
    <property type="evidence" value="ECO:0007669"/>
    <property type="project" value="InterPro"/>
</dbReference>
<dbReference type="CDD" id="cd02068">
    <property type="entry name" value="radical_SAM_B12_BD"/>
    <property type="match status" value="1"/>
</dbReference>
<organism evidence="8 9">
    <name type="scientific">Psychracetigena formicireducens</name>
    <dbReference type="NCBI Taxonomy" id="2986056"/>
    <lineage>
        <taxon>Bacteria</taxon>
        <taxon>Bacillati</taxon>
        <taxon>Candidatus Lithacetigenota</taxon>
        <taxon>Candidatus Psychracetigena</taxon>
    </lineage>
</organism>
<accession>A0A9E2BG49</accession>
<dbReference type="SFLD" id="SFLDS00029">
    <property type="entry name" value="Radical_SAM"/>
    <property type="match status" value="1"/>
</dbReference>
<dbReference type="SUPFAM" id="SSF52242">
    <property type="entry name" value="Cobalamin (vitamin B12)-binding domain"/>
    <property type="match status" value="1"/>
</dbReference>
<dbReference type="SFLD" id="SFLDG01123">
    <property type="entry name" value="methyltransferase_(Class_B)"/>
    <property type="match status" value="1"/>
</dbReference>
<gene>
    <name evidence="8" type="primary">hpnR</name>
    <name evidence="8" type="ORF">DDT42_00837</name>
</gene>
<protein>
    <submittedName>
        <fullName evidence="8">Hopanoid C-3 methylase</fullName>
        <ecNumber evidence="8">2.1.1.-</ecNumber>
    </submittedName>
</protein>
<dbReference type="Pfam" id="PF04055">
    <property type="entry name" value="Radical_SAM"/>
    <property type="match status" value="1"/>
</dbReference>
<dbReference type="PANTHER" id="PTHR43409">
    <property type="entry name" value="ANAEROBIC MAGNESIUM-PROTOPORPHYRIN IX MONOMETHYL ESTER CYCLASE-RELATED"/>
    <property type="match status" value="1"/>
</dbReference>
<comment type="cofactor">
    <cofactor evidence="1">
        <name>[4Fe-4S] cluster</name>
        <dbReference type="ChEBI" id="CHEBI:49883"/>
    </cofactor>
</comment>
<evidence type="ECO:0000259" key="6">
    <source>
        <dbReference type="PROSITE" id="PS51332"/>
    </source>
</evidence>
<evidence type="ECO:0000256" key="5">
    <source>
        <dbReference type="ARBA" id="ARBA00023014"/>
    </source>
</evidence>
<name>A0A9E2BG49_PSYF1</name>
<evidence type="ECO:0000259" key="7">
    <source>
        <dbReference type="PROSITE" id="PS51918"/>
    </source>
</evidence>
<dbReference type="SMART" id="SM00729">
    <property type="entry name" value="Elp3"/>
    <property type="match status" value="1"/>
</dbReference>
<dbReference type="GO" id="GO:0046872">
    <property type="term" value="F:metal ion binding"/>
    <property type="evidence" value="ECO:0007669"/>
    <property type="project" value="UniProtKB-KW"/>
</dbReference>
<evidence type="ECO:0000256" key="2">
    <source>
        <dbReference type="ARBA" id="ARBA00022691"/>
    </source>
</evidence>
<reference evidence="8 9" key="1">
    <citation type="journal article" date="2021" name="bioRxiv">
        <title>Unique metabolic strategies in Hadean analogues reveal hints for primordial physiology.</title>
        <authorList>
            <person name="Nobu M.K."/>
            <person name="Nakai R."/>
            <person name="Tamazawa S."/>
            <person name="Mori H."/>
            <person name="Toyoda A."/>
            <person name="Ijiri A."/>
            <person name="Suzuki S."/>
            <person name="Kurokawa K."/>
            <person name="Kamagata Y."/>
            <person name="Tamaki H."/>
        </authorList>
    </citation>
    <scope>NUCLEOTIDE SEQUENCE [LARGE SCALE GENOMIC DNA]</scope>
    <source>
        <strain evidence="8">BS525</strain>
    </source>
</reference>
<dbReference type="InterPro" id="IPR034466">
    <property type="entry name" value="Methyltransferase_Class_B"/>
</dbReference>
<keyword evidence="3" id="KW-0479">Metal-binding</keyword>
<dbReference type="PROSITE" id="PS51332">
    <property type="entry name" value="B12_BINDING"/>
    <property type="match status" value="1"/>
</dbReference>
<dbReference type="Proteomes" id="UP000811545">
    <property type="component" value="Unassembled WGS sequence"/>
</dbReference>
<dbReference type="Gene3D" id="3.40.50.280">
    <property type="entry name" value="Cobalamin-binding domain"/>
    <property type="match status" value="1"/>
</dbReference>
<dbReference type="AlphaFoldDB" id="A0A9E2BG49"/>
<dbReference type="EMBL" id="QLTW01000036">
    <property type="protein sequence ID" value="MBT9144976.1"/>
    <property type="molecule type" value="Genomic_DNA"/>
</dbReference>
<dbReference type="CDD" id="cd01335">
    <property type="entry name" value="Radical_SAM"/>
    <property type="match status" value="1"/>
</dbReference>
<dbReference type="InterPro" id="IPR007197">
    <property type="entry name" value="rSAM"/>
</dbReference>
<dbReference type="InterPro" id="IPR036724">
    <property type="entry name" value="Cobalamin-bd_sf"/>
</dbReference>
<feature type="domain" description="B12-binding" evidence="6">
    <location>
        <begin position="10"/>
        <end position="142"/>
    </location>
</feature>
<proteinExistence type="predicted"/>
<dbReference type="InterPro" id="IPR023404">
    <property type="entry name" value="rSAM_horseshoe"/>
</dbReference>
<dbReference type="Pfam" id="PF02310">
    <property type="entry name" value="B12-binding"/>
    <property type="match status" value="1"/>
</dbReference>